<dbReference type="CDD" id="cd04729">
    <property type="entry name" value="NanE"/>
    <property type="match status" value="1"/>
</dbReference>
<reference evidence="12 13" key="1">
    <citation type="submission" date="2018-03" db="EMBL/GenBank/DDBJ databases">
        <title>Genomic Encyclopedia of Archaeal and Bacterial Type Strains, Phase II (KMG-II): from individual species to whole genera.</title>
        <authorList>
            <person name="Goeker M."/>
        </authorList>
    </citation>
    <scope>NUCLEOTIDE SEQUENCE [LARGE SCALE GENOMIC DNA]</scope>
    <source>
        <strain evidence="12 13">DSM 29328</strain>
    </source>
</reference>
<comment type="catalytic activity">
    <reaction evidence="6">
        <text>an N-acyl-D-mannosamine + ATP = an N-acyl-D-mannosamine 6-phosphate + ADP + H(+)</text>
        <dbReference type="Rhea" id="RHEA:23832"/>
        <dbReference type="ChEBI" id="CHEBI:15378"/>
        <dbReference type="ChEBI" id="CHEBI:16062"/>
        <dbReference type="ChEBI" id="CHEBI:30616"/>
        <dbReference type="ChEBI" id="CHEBI:57666"/>
        <dbReference type="ChEBI" id="CHEBI:456216"/>
        <dbReference type="EC" id="2.7.1.60"/>
    </reaction>
</comment>
<comment type="caution">
    <text evidence="12">The sequence shown here is derived from an EMBL/GenBank/DDBJ whole genome shotgun (WGS) entry which is preliminary data.</text>
</comment>
<evidence type="ECO:0000256" key="11">
    <source>
        <dbReference type="HAMAP-Rule" id="MF_01235"/>
    </source>
</evidence>
<gene>
    <name evidence="11" type="primary">nanE</name>
    <name evidence="12" type="ORF">CLV78_107102</name>
</gene>
<dbReference type="FunFam" id="3.20.20.70:FF:000035">
    <property type="entry name" value="Putative N-acetylmannosamine-6-phosphate 2-epimerase"/>
    <property type="match status" value="1"/>
</dbReference>
<evidence type="ECO:0000256" key="1">
    <source>
        <dbReference type="ARBA" id="ARBA00000056"/>
    </source>
</evidence>
<comment type="function">
    <text evidence="2 11">Converts N-acetylmannosamine-6-phosphate (ManNAc-6-P) to N-acetylglucosamine-6-phosphate (GlcNAc-6-P).</text>
</comment>
<keyword evidence="4 11" id="KW-0413">Isomerase</keyword>
<keyword evidence="5 11" id="KW-0119">Carbohydrate metabolism</keyword>
<name>A0A2T0RLX9_9RHOB</name>
<evidence type="ECO:0000256" key="9">
    <source>
        <dbReference type="ARBA" id="ARBA00061354"/>
    </source>
</evidence>
<evidence type="ECO:0000256" key="4">
    <source>
        <dbReference type="ARBA" id="ARBA00023235"/>
    </source>
</evidence>
<comment type="catalytic activity">
    <reaction evidence="1 11">
        <text>an N-acyl-D-glucosamine 6-phosphate = an N-acyl-D-mannosamine 6-phosphate</text>
        <dbReference type="Rhea" id="RHEA:23932"/>
        <dbReference type="ChEBI" id="CHEBI:57599"/>
        <dbReference type="ChEBI" id="CHEBI:57666"/>
        <dbReference type="EC" id="5.1.3.9"/>
    </reaction>
</comment>
<evidence type="ECO:0000313" key="12">
    <source>
        <dbReference type="EMBL" id="PRY22178.1"/>
    </source>
</evidence>
<dbReference type="OrthoDB" id="9810372at2"/>
<keyword evidence="13" id="KW-1185">Reference proteome</keyword>
<sequence>MTMQTLSHLKGGFVASCQPVTGGPMDHTDIIVAMAQAAVNGGASGLRIEGAENVRAVRAAVDVPIIGIVKRDLPDTPVRITPYLSDAIALVDSGADIVAYDGTSRPMPDARQNIVREVTDAGRIAMADCSTVADAKAAIANGAGIIGTTLSGYTADTDTGSEAPDLALVQVFSGLGAFVMAEGRYNSPDLARKAIEAGADCVTVGSAITRVEHIAGWFSAAVRDGFRR</sequence>
<dbReference type="InterPro" id="IPR011060">
    <property type="entry name" value="RibuloseP-bd_barrel"/>
</dbReference>
<evidence type="ECO:0000256" key="8">
    <source>
        <dbReference type="ARBA" id="ARBA00060606"/>
    </source>
</evidence>
<comment type="function">
    <text evidence="7">Catalyzes the phosphorylation of N-acetylmannosamine (ManNAc) to ManNAc-6-P.</text>
</comment>
<evidence type="ECO:0000256" key="7">
    <source>
        <dbReference type="ARBA" id="ARBA00053450"/>
    </source>
</evidence>
<dbReference type="AlphaFoldDB" id="A0A2T0RLX9"/>
<dbReference type="SUPFAM" id="SSF51366">
    <property type="entry name" value="Ribulose-phoshate binding barrel"/>
    <property type="match status" value="1"/>
</dbReference>
<comment type="similarity">
    <text evidence="9">In the N-terminal section; belongs to the NanE family.</text>
</comment>
<dbReference type="Pfam" id="PF04131">
    <property type="entry name" value="NanE"/>
    <property type="match status" value="1"/>
</dbReference>
<organism evidence="12 13">
    <name type="scientific">Aliiruegeria haliotis</name>
    <dbReference type="NCBI Taxonomy" id="1280846"/>
    <lineage>
        <taxon>Bacteria</taxon>
        <taxon>Pseudomonadati</taxon>
        <taxon>Pseudomonadota</taxon>
        <taxon>Alphaproteobacteria</taxon>
        <taxon>Rhodobacterales</taxon>
        <taxon>Roseobacteraceae</taxon>
        <taxon>Aliiruegeria</taxon>
    </lineage>
</organism>
<accession>A0A2T0RLX9</accession>
<evidence type="ECO:0000313" key="13">
    <source>
        <dbReference type="Proteomes" id="UP000239480"/>
    </source>
</evidence>
<dbReference type="UniPathway" id="UPA00629">
    <property type="reaction ID" value="UER00682"/>
</dbReference>
<dbReference type="PANTHER" id="PTHR36204:SF1">
    <property type="entry name" value="N-ACETYLMANNOSAMINE-6-PHOSPHATE 2-EPIMERASE-RELATED"/>
    <property type="match status" value="1"/>
</dbReference>
<dbReference type="RefSeq" id="WP_158263567.1">
    <property type="nucleotide sequence ID" value="NZ_PVTD01000007.1"/>
</dbReference>
<evidence type="ECO:0000256" key="3">
    <source>
        <dbReference type="ARBA" id="ARBA00005081"/>
    </source>
</evidence>
<comment type="pathway">
    <text evidence="8">Amino-sugar metabolism; N-acetylneuraminate degradation; D-fructose 6-phosphate from N-acetylneuraminate: step 2/5.</text>
</comment>
<dbReference type="Proteomes" id="UP000239480">
    <property type="component" value="Unassembled WGS sequence"/>
</dbReference>
<dbReference type="EC" id="5.1.3.9" evidence="11"/>
<comment type="similarity">
    <text evidence="10">In the C-terminal section; belongs to the ROK (NagC/XylR) family. NanK subfamily.</text>
</comment>
<dbReference type="HAMAP" id="MF_01235">
    <property type="entry name" value="ManNAc6P_epimer"/>
    <property type="match status" value="1"/>
</dbReference>
<evidence type="ECO:0000256" key="10">
    <source>
        <dbReference type="ARBA" id="ARBA00061385"/>
    </source>
</evidence>
<evidence type="ECO:0000256" key="6">
    <source>
        <dbReference type="ARBA" id="ARBA00050815"/>
    </source>
</evidence>
<dbReference type="GO" id="GO:0009384">
    <property type="term" value="F:N-acylmannosamine kinase activity"/>
    <property type="evidence" value="ECO:0007669"/>
    <property type="project" value="UniProtKB-EC"/>
</dbReference>
<dbReference type="GO" id="GO:0047465">
    <property type="term" value="F:N-acylglucosamine-6-phosphate 2-epimerase activity"/>
    <property type="evidence" value="ECO:0007669"/>
    <property type="project" value="UniProtKB-EC"/>
</dbReference>
<comment type="pathway">
    <text evidence="3 11">Amino-sugar metabolism; N-acetylneuraminate degradation; D-fructose 6-phosphate from N-acetylneuraminate: step 3/5.</text>
</comment>
<evidence type="ECO:0000256" key="5">
    <source>
        <dbReference type="ARBA" id="ARBA00023277"/>
    </source>
</evidence>
<evidence type="ECO:0000256" key="2">
    <source>
        <dbReference type="ARBA" id="ARBA00002147"/>
    </source>
</evidence>
<dbReference type="InterPro" id="IPR007260">
    <property type="entry name" value="NanE"/>
</dbReference>
<proteinExistence type="inferred from homology"/>
<dbReference type="GO" id="GO:0005829">
    <property type="term" value="C:cytosol"/>
    <property type="evidence" value="ECO:0007669"/>
    <property type="project" value="TreeGrafter"/>
</dbReference>
<dbReference type="GO" id="GO:0019262">
    <property type="term" value="P:N-acetylneuraminate catabolic process"/>
    <property type="evidence" value="ECO:0007669"/>
    <property type="project" value="UniProtKB-UniRule"/>
</dbReference>
<protein>
    <recommendedName>
        <fullName evidence="11">Putative N-acetylmannosamine-6-phosphate 2-epimerase</fullName>
        <ecNumber evidence="11">5.1.3.9</ecNumber>
    </recommendedName>
    <alternativeName>
        <fullName evidence="11">ManNAc-6-P epimerase</fullName>
    </alternativeName>
</protein>
<dbReference type="EMBL" id="PVTD01000007">
    <property type="protein sequence ID" value="PRY22178.1"/>
    <property type="molecule type" value="Genomic_DNA"/>
</dbReference>
<dbReference type="NCBIfam" id="NF002231">
    <property type="entry name" value="PRK01130.1"/>
    <property type="match status" value="1"/>
</dbReference>
<comment type="similarity">
    <text evidence="11">Belongs to the NanE family.</text>
</comment>
<dbReference type="PANTHER" id="PTHR36204">
    <property type="entry name" value="N-ACETYLMANNOSAMINE-6-PHOSPHATE 2-EPIMERASE-RELATED"/>
    <property type="match status" value="1"/>
</dbReference>
<dbReference type="InterPro" id="IPR013785">
    <property type="entry name" value="Aldolase_TIM"/>
</dbReference>
<dbReference type="GO" id="GO:0006053">
    <property type="term" value="P:N-acetylmannosamine catabolic process"/>
    <property type="evidence" value="ECO:0007669"/>
    <property type="project" value="TreeGrafter"/>
</dbReference>
<dbReference type="Gene3D" id="3.20.20.70">
    <property type="entry name" value="Aldolase class I"/>
    <property type="match status" value="1"/>
</dbReference>